<comment type="caution">
    <text evidence="2">The sequence shown here is derived from an EMBL/GenBank/DDBJ whole genome shotgun (WGS) entry which is preliminary data.</text>
</comment>
<organism evidence="2 3">
    <name type="scientific">Candidatus Andersenbacteria bacterium RIFCSPHIGHO2_12_FULL_45_11b</name>
    <dbReference type="NCBI Taxonomy" id="1797282"/>
    <lineage>
        <taxon>Bacteria</taxon>
        <taxon>Candidatus Anderseniibacteriota</taxon>
    </lineage>
</organism>
<dbReference type="Proteomes" id="UP000177941">
    <property type="component" value="Unassembled WGS sequence"/>
</dbReference>
<sequence length="263" mass="29837">MIPIYKFDPANFDRSRLWSDRYREMYSALNDFSQYEKQSFWPSLQKQLHGRGVYLDAGCGIGGWILFLSDRGYAVEGIDEHPQAVRAMTEYDPDLLVKIARNDAIPYADNKLDGVLSIGSLEYTEGAVEQSLKEFHRVLKPGGFVCIEVPMANTLRKLFYIPLKRLQGFAMQMLGRNATFVYYLFEKSDFTAMLTQAGFMIDEVLAHDLPDANSHFGLYSNWPFLRGAKPYELNALGRFIKALCNSISPWVASAGMVVIAKKV</sequence>
<dbReference type="EMBL" id="MHHS01000030">
    <property type="protein sequence ID" value="OGY36701.1"/>
    <property type="molecule type" value="Genomic_DNA"/>
</dbReference>
<dbReference type="AlphaFoldDB" id="A0A1G1XA04"/>
<name>A0A1G1XA04_9BACT</name>
<reference evidence="2 3" key="1">
    <citation type="journal article" date="2016" name="Nat. Commun.">
        <title>Thousands of microbial genomes shed light on interconnected biogeochemical processes in an aquifer system.</title>
        <authorList>
            <person name="Anantharaman K."/>
            <person name="Brown C.T."/>
            <person name="Hug L.A."/>
            <person name="Sharon I."/>
            <person name="Castelle C.J."/>
            <person name="Probst A.J."/>
            <person name="Thomas B.C."/>
            <person name="Singh A."/>
            <person name="Wilkins M.J."/>
            <person name="Karaoz U."/>
            <person name="Brodie E.L."/>
            <person name="Williams K.H."/>
            <person name="Hubbard S.S."/>
            <person name="Banfield J.F."/>
        </authorList>
    </citation>
    <scope>NUCLEOTIDE SEQUENCE [LARGE SCALE GENOMIC DNA]</scope>
</reference>
<dbReference type="PANTHER" id="PTHR43861:SF1">
    <property type="entry name" value="TRANS-ACONITATE 2-METHYLTRANSFERASE"/>
    <property type="match status" value="1"/>
</dbReference>
<proteinExistence type="predicted"/>
<protein>
    <recommendedName>
        <fullName evidence="1">Methyltransferase type 11 domain-containing protein</fullName>
    </recommendedName>
</protein>
<dbReference type="InterPro" id="IPR013216">
    <property type="entry name" value="Methyltransf_11"/>
</dbReference>
<dbReference type="PANTHER" id="PTHR43861">
    <property type="entry name" value="TRANS-ACONITATE 2-METHYLTRANSFERASE-RELATED"/>
    <property type="match status" value="1"/>
</dbReference>
<accession>A0A1G1XA04</accession>
<dbReference type="Gene3D" id="3.40.50.150">
    <property type="entry name" value="Vaccinia Virus protein VP39"/>
    <property type="match status" value="1"/>
</dbReference>
<dbReference type="SUPFAM" id="SSF53335">
    <property type="entry name" value="S-adenosyl-L-methionine-dependent methyltransferases"/>
    <property type="match status" value="1"/>
</dbReference>
<dbReference type="GO" id="GO:0008757">
    <property type="term" value="F:S-adenosylmethionine-dependent methyltransferase activity"/>
    <property type="evidence" value="ECO:0007669"/>
    <property type="project" value="InterPro"/>
</dbReference>
<evidence type="ECO:0000313" key="3">
    <source>
        <dbReference type="Proteomes" id="UP000177941"/>
    </source>
</evidence>
<evidence type="ECO:0000259" key="1">
    <source>
        <dbReference type="Pfam" id="PF08241"/>
    </source>
</evidence>
<gene>
    <name evidence="2" type="ORF">A3E36_03955</name>
</gene>
<evidence type="ECO:0000313" key="2">
    <source>
        <dbReference type="EMBL" id="OGY36701.1"/>
    </source>
</evidence>
<dbReference type="InterPro" id="IPR029063">
    <property type="entry name" value="SAM-dependent_MTases_sf"/>
</dbReference>
<dbReference type="CDD" id="cd02440">
    <property type="entry name" value="AdoMet_MTases"/>
    <property type="match status" value="1"/>
</dbReference>
<dbReference type="Pfam" id="PF08241">
    <property type="entry name" value="Methyltransf_11"/>
    <property type="match status" value="1"/>
</dbReference>
<feature type="domain" description="Methyltransferase type 11" evidence="1">
    <location>
        <begin position="55"/>
        <end position="147"/>
    </location>
</feature>